<accession>A0A7W9JI00</accession>
<dbReference type="Proteomes" id="UP000567246">
    <property type="component" value="Unassembled WGS sequence"/>
</dbReference>
<sequence>MTITASTTAPTAPSRRVRLAASTPDAHAAEDVDVRVRPEGGDAWTTVAHRSGADPVGAVSSRDIQEAIGTPERGRAARQRLGQCRRHGRAGDLA</sequence>
<evidence type="ECO:0000313" key="2">
    <source>
        <dbReference type="EMBL" id="MBB5848268.1"/>
    </source>
</evidence>
<dbReference type="RefSeq" id="WP_158494676.1">
    <property type="nucleotide sequence ID" value="NZ_BAABAG010000008.1"/>
</dbReference>
<feature type="compositionally biased region" description="Low complexity" evidence="1">
    <location>
        <begin position="1"/>
        <end position="14"/>
    </location>
</feature>
<keyword evidence="3" id="KW-1185">Reference proteome</keyword>
<reference evidence="2 3" key="1">
    <citation type="submission" date="2020-08" db="EMBL/GenBank/DDBJ databases">
        <title>Sequencing the genomes of 1000 actinobacteria strains.</title>
        <authorList>
            <person name="Klenk H.-P."/>
        </authorList>
    </citation>
    <scope>NUCLEOTIDE SEQUENCE [LARGE SCALE GENOMIC DNA]</scope>
    <source>
        <strain evidence="2 3">DSM 17945</strain>
    </source>
</reference>
<dbReference type="EMBL" id="JACHMW010000001">
    <property type="protein sequence ID" value="MBB5848268.1"/>
    <property type="molecule type" value="Genomic_DNA"/>
</dbReference>
<feature type="region of interest" description="Disordered" evidence="1">
    <location>
        <begin position="1"/>
        <end position="27"/>
    </location>
</feature>
<gene>
    <name evidence="2" type="ORF">HDA33_000832</name>
</gene>
<organism evidence="2 3">
    <name type="scientific">Micrococcus endophyticus</name>
    <dbReference type="NCBI Taxonomy" id="455343"/>
    <lineage>
        <taxon>Bacteria</taxon>
        <taxon>Bacillati</taxon>
        <taxon>Actinomycetota</taxon>
        <taxon>Actinomycetes</taxon>
        <taxon>Micrococcales</taxon>
        <taxon>Micrococcaceae</taxon>
        <taxon>Micrococcus</taxon>
    </lineage>
</organism>
<feature type="region of interest" description="Disordered" evidence="1">
    <location>
        <begin position="73"/>
        <end position="94"/>
    </location>
</feature>
<dbReference type="AlphaFoldDB" id="A0A7W9JI00"/>
<name>A0A7W9JI00_9MICC</name>
<evidence type="ECO:0000256" key="1">
    <source>
        <dbReference type="SAM" id="MobiDB-lite"/>
    </source>
</evidence>
<comment type="caution">
    <text evidence="2">The sequence shown here is derived from an EMBL/GenBank/DDBJ whole genome shotgun (WGS) entry which is preliminary data.</text>
</comment>
<evidence type="ECO:0000313" key="3">
    <source>
        <dbReference type="Proteomes" id="UP000567246"/>
    </source>
</evidence>
<proteinExistence type="predicted"/>
<protein>
    <submittedName>
        <fullName evidence="2">Uncharacterized protein</fullName>
    </submittedName>
</protein>